<evidence type="ECO:0000313" key="3">
    <source>
        <dbReference type="Proteomes" id="UP000199107"/>
    </source>
</evidence>
<gene>
    <name evidence="2" type="ORF">SAMN05192555_101348</name>
</gene>
<dbReference type="STRING" id="48727.SAMN05192555_101348"/>
<reference evidence="3" key="1">
    <citation type="submission" date="2016-10" db="EMBL/GenBank/DDBJ databases">
        <authorList>
            <person name="Varghese N."/>
            <person name="Submissions S."/>
        </authorList>
    </citation>
    <scope>NUCLEOTIDE SEQUENCE [LARGE SCALE GENOMIC DNA]</scope>
    <source>
        <strain evidence="3">AAP</strain>
    </source>
</reference>
<dbReference type="EMBL" id="FNGH01000001">
    <property type="protein sequence ID" value="SDK85169.1"/>
    <property type="molecule type" value="Genomic_DNA"/>
</dbReference>
<keyword evidence="1" id="KW-1133">Transmembrane helix</keyword>
<evidence type="ECO:0000313" key="2">
    <source>
        <dbReference type="EMBL" id="SDK85169.1"/>
    </source>
</evidence>
<feature type="transmembrane region" description="Helical" evidence="1">
    <location>
        <begin position="67"/>
        <end position="88"/>
    </location>
</feature>
<evidence type="ECO:0000256" key="1">
    <source>
        <dbReference type="SAM" id="Phobius"/>
    </source>
</evidence>
<keyword evidence="1" id="KW-0472">Membrane</keyword>
<keyword evidence="3" id="KW-1185">Reference proteome</keyword>
<feature type="transmembrane region" description="Helical" evidence="1">
    <location>
        <begin position="94"/>
        <end position="116"/>
    </location>
</feature>
<keyword evidence="1" id="KW-0812">Transmembrane</keyword>
<proteinExistence type="predicted"/>
<protein>
    <recommendedName>
        <fullName evidence="4">Transmembrane protein</fullName>
    </recommendedName>
</protein>
<organism evidence="2 3">
    <name type="scientific">Franzmannia pantelleriensis</name>
    <dbReference type="NCBI Taxonomy" id="48727"/>
    <lineage>
        <taxon>Bacteria</taxon>
        <taxon>Pseudomonadati</taxon>
        <taxon>Pseudomonadota</taxon>
        <taxon>Gammaproteobacteria</taxon>
        <taxon>Oceanospirillales</taxon>
        <taxon>Halomonadaceae</taxon>
        <taxon>Franzmannia</taxon>
    </lineage>
</organism>
<accession>A0A1G9F9U2</accession>
<dbReference type="Proteomes" id="UP000199107">
    <property type="component" value="Unassembled WGS sequence"/>
</dbReference>
<sequence length="124" mass="13525">MGGPSAERLSALLGLLVVMLATLPRYLDGGHETRLSLMLMASAVVAVVAVLHWRLLDAVARQRLPDLLRRLGFCLLAGLAVMAGWYALAATLTGWQVLISHGATAGLLMHVLSLWWRRERSDAR</sequence>
<evidence type="ECO:0008006" key="4">
    <source>
        <dbReference type="Google" id="ProtNLM"/>
    </source>
</evidence>
<feature type="transmembrane region" description="Helical" evidence="1">
    <location>
        <begin position="34"/>
        <end position="55"/>
    </location>
</feature>
<dbReference type="AlphaFoldDB" id="A0A1G9F9U2"/>
<name>A0A1G9F9U2_9GAMM</name>